<organism evidence="14 15">
    <name type="scientific">Clostridium aestuarii</name>
    <dbReference type="NCBI Taxonomy" id="338193"/>
    <lineage>
        <taxon>Bacteria</taxon>
        <taxon>Bacillati</taxon>
        <taxon>Bacillota</taxon>
        <taxon>Clostridia</taxon>
        <taxon>Eubacteriales</taxon>
        <taxon>Clostridiaceae</taxon>
        <taxon>Clostridium</taxon>
    </lineage>
</organism>
<feature type="transmembrane region" description="Helical" evidence="12">
    <location>
        <begin position="12"/>
        <end position="32"/>
    </location>
</feature>
<dbReference type="PANTHER" id="PTHR45453:SF2">
    <property type="entry name" value="HISTIDINE KINASE"/>
    <property type="match status" value="1"/>
</dbReference>
<dbReference type="PRINTS" id="PR00344">
    <property type="entry name" value="BCTRLSENSOR"/>
</dbReference>
<evidence type="ECO:0000256" key="11">
    <source>
        <dbReference type="ARBA" id="ARBA00023136"/>
    </source>
</evidence>
<evidence type="ECO:0000256" key="9">
    <source>
        <dbReference type="ARBA" id="ARBA00022989"/>
    </source>
</evidence>
<comment type="caution">
    <text evidence="14">The sequence shown here is derived from an EMBL/GenBank/DDBJ whole genome shotgun (WGS) entry which is preliminary data.</text>
</comment>
<dbReference type="InterPro" id="IPR036890">
    <property type="entry name" value="HATPase_C_sf"/>
</dbReference>
<dbReference type="PROSITE" id="PS50109">
    <property type="entry name" value="HIS_KIN"/>
    <property type="match status" value="1"/>
</dbReference>
<dbReference type="InterPro" id="IPR003661">
    <property type="entry name" value="HisK_dim/P_dom"/>
</dbReference>
<comment type="subcellular location">
    <subcellularLocation>
        <location evidence="2">Cell membrane</location>
        <topology evidence="2">Multi-pass membrane protein</topology>
    </subcellularLocation>
</comment>
<evidence type="ECO:0000313" key="14">
    <source>
        <dbReference type="EMBL" id="MCY6484150.1"/>
    </source>
</evidence>
<keyword evidence="8 14" id="KW-0418">Kinase</keyword>
<evidence type="ECO:0000256" key="7">
    <source>
        <dbReference type="ARBA" id="ARBA00022692"/>
    </source>
</evidence>
<dbReference type="Pfam" id="PF02518">
    <property type="entry name" value="HATPase_c"/>
    <property type="match status" value="1"/>
</dbReference>
<proteinExistence type="predicted"/>
<accession>A0ABT4D1W5</accession>
<dbReference type="SUPFAM" id="SSF55874">
    <property type="entry name" value="ATPase domain of HSP90 chaperone/DNA topoisomerase II/histidine kinase"/>
    <property type="match status" value="1"/>
</dbReference>
<feature type="domain" description="Histidine kinase" evidence="13">
    <location>
        <begin position="121"/>
        <end position="329"/>
    </location>
</feature>
<evidence type="ECO:0000256" key="10">
    <source>
        <dbReference type="ARBA" id="ARBA00023012"/>
    </source>
</evidence>
<name>A0ABT4D1W5_9CLOT</name>
<dbReference type="RefSeq" id="WP_268040423.1">
    <property type="nucleotide sequence ID" value="NZ_JAPQER010000002.1"/>
</dbReference>
<dbReference type="GO" id="GO:0016301">
    <property type="term" value="F:kinase activity"/>
    <property type="evidence" value="ECO:0007669"/>
    <property type="project" value="UniProtKB-KW"/>
</dbReference>
<dbReference type="InterPro" id="IPR005467">
    <property type="entry name" value="His_kinase_dom"/>
</dbReference>
<dbReference type="CDD" id="cd00082">
    <property type="entry name" value="HisKA"/>
    <property type="match status" value="1"/>
</dbReference>
<dbReference type="InterPro" id="IPR003594">
    <property type="entry name" value="HATPase_dom"/>
</dbReference>
<keyword evidence="11 12" id="KW-0472">Membrane</keyword>
<dbReference type="InterPro" id="IPR004358">
    <property type="entry name" value="Sig_transdc_His_kin-like_C"/>
</dbReference>
<feature type="transmembrane region" description="Helical" evidence="12">
    <location>
        <begin position="38"/>
        <end position="58"/>
    </location>
</feature>
<evidence type="ECO:0000256" key="5">
    <source>
        <dbReference type="ARBA" id="ARBA00022553"/>
    </source>
</evidence>
<keyword evidence="5" id="KW-0597">Phosphoprotein</keyword>
<keyword evidence="9 12" id="KW-1133">Transmembrane helix</keyword>
<protein>
    <recommendedName>
        <fullName evidence="3">histidine kinase</fullName>
        <ecNumber evidence="3">2.7.13.3</ecNumber>
    </recommendedName>
</protein>
<evidence type="ECO:0000256" key="12">
    <source>
        <dbReference type="SAM" id="Phobius"/>
    </source>
</evidence>
<evidence type="ECO:0000256" key="2">
    <source>
        <dbReference type="ARBA" id="ARBA00004651"/>
    </source>
</evidence>
<reference evidence="14" key="1">
    <citation type="submission" date="2022-12" db="EMBL/GenBank/DDBJ databases">
        <authorList>
            <person name="Wang J."/>
        </authorList>
    </citation>
    <scope>NUCLEOTIDE SEQUENCE</scope>
    <source>
        <strain evidence="14">HY-45-18</strain>
    </source>
</reference>
<dbReference type="PANTHER" id="PTHR45453">
    <property type="entry name" value="PHOSPHATE REGULON SENSOR PROTEIN PHOR"/>
    <property type="match status" value="1"/>
</dbReference>
<dbReference type="SMART" id="SM00387">
    <property type="entry name" value="HATPase_c"/>
    <property type="match status" value="1"/>
</dbReference>
<comment type="catalytic activity">
    <reaction evidence="1">
        <text>ATP + protein L-histidine = ADP + protein N-phospho-L-histidine.</text>
        <dbReference type="EC" id="2.7.13.3"/>
    </reaction>
</comment>
<keyword evidence="6" id="KW-0808">Transferase</keyword>
<dbReference type="Proteomes" id="UP001078443">
    <property type="component" value="Unassembled WGS sequence"/>
</dbReference>
<keyword evidence="7 12" id="KW-0812">Transmembrane</keyword>
<dbReference type="InterPro" id="IPR050351">
    <property type="entry name" value="BphY/WalK/GraS-like"/>
</dbReference>
<evidence type="ECO:0000256" key="1">
    <source>
        <dbReference type="ARBA" id="ARBA00000085"/>
    </source>
</evidence>
<evidence type="ECO:0000256" key="8">
    <source>
        <dbReference type="ARBA" id="ARBA00022777"/>
    </source>
</evidence>
<evidence type="ECO:0000256" key="6">
    <source>
        <dbReference type="ARBA" id="ARBA00022679"/>
    </source>
</evidence>
<sequence>MKLFFREQIGLIVLYILNFVVLFTIYFVFNGFSDLDNTLYFIFLSSFLLVTYLIIKYLNDKKIYFALKTKPDDFNNVLGIFGTSEFGKDLNRFVNDLYGIYQYKVHSYVRKQNEHLNFINQWVHQMKTPLSVIKLILQENEDEPYVLEIKEETEKLERGLNIALYNARLDTFEHDFNVIDLNLKELTNEVVNSLKRYFIKNLIYPKLNINENLSVKSDRKWIKFILEQLVINAVKYSLNKGKYVKINAYRDKGTMILEVADEGVGIPKKDLKRVIEPFYTGENGRKFGESTGMGLYLVNEVCKKLNHDISVDSEEGVGTKVKIVFKNFKLYNEVN</sequence>
<evidence type="ECO:0000256" key="3">
    <source>
        <dbReference type="ARBA" id="ARBA00012438"/>
    </source>
</evidence>
<dbReference type="Gene3D" id="3.30.565.10">
    <property type="entry name" value="Histidine kinase-like ATPase, C-terminal domain"/>
    <property type="match status" value="1"/>
</dbReference>
<dbReference type="EC" id="2.7.13.3" evidence="3"/>
<evidence type="ECO:0000256" key="4">
    <source>
        <dbReference type="ARBA" id="ARBA00022475"/>
    </source>
</evidence>
<evidence type="ECO:0000259" key="13">
    <source>
        <dbReference type="PROSITE" id="PS50109"/>
    </source>
</evidence>
<keyword evidence="4" id="KW-1003">Cell membrane</keyword>
<evidence type="ECO:0000313" key="15">
    <source>
        <dbReference type="Proteomes" id="UP001078443"/>
    </source>
</evidence>
<keyword evidence="15" id="KW-1185">Reference proteome</keyword>
<gene>
    <name evidence="14" type="ORF">OW763_07255</name>
</gene>
<dbReference type="EMBL" id="JAPQER010000002">
    <property type="protein sequence ID" value="MCY6484150.1"/>
    <property type="molecule type" value="Genomic_DNA"/>
</dbReference>
<keyword evidence="10" id="KW-0902">Two-component regulatory system</keyword>